<keyword evidence="1" id="KW-1133">Transmembrane helix</keyword>
<comment type="caution">
    <text evidence="2">The sequence shown here is derived from an EMBL/GenBank/DDBJ whole genome shotgun (WGS) entry which is preliminary data.</text>
</comment>
<proteinExistence type="predicted"/>
<reference evidence="2 3" key="1">
    <citation type="submission" date="2013-08" db="EMBL/GenBank/DDBJ databases">
        <authorList>
            <person name="Weinstock G."/>
            <person name="Sodergren E."/>
            <person name="Wylie T."/>
            <person name="Fulton L."/>
            <person name="Fulton R."/>
            <person name="Fronick C."/>
            <person name="O'Laughlin M."/>
            <person name="Godfrey J."/>
            <person name="Miner T."/>
            <person name="Herter B."/>
            <person name="Appelbaum E."/>
            <person name="Cordes M."/>
            <person name="Lek S."/>
            <person name="Wollam A."/>
            <person name="Pepin K.H."/>
            <person name="Palsikar V.B."/>
            <person name="Mitreva M."/>
            <person name="Wilson R.K."/>
        </authorList>
    </citation>
    <scope>NUCLEOTIDE SEQUENCE [LARGE SCALE GENOMIC DNA]</scope>
    <source>
        <strain evidence="2 3">F0184</strain>
    </source>
</reference>
<gene>
    <name evidence="2" type="ORF">HMPREF0742_00210</name>
</gene>
<feature type="transmembrane region" description="Helical" evidence="1">
    <location>
        <begin position="172"/>
        <end position="193"/>
    </location>
</feature>
<keyword evidence="1" id="KW-0472">Membrane</keyword>
<evidence type="ECO:0000256" key="1">
    <source>
        <dbReference type="SAM" id="Phobius"/>
    </source>
</evidence>
<dbReference type="HOGENOM" id="CLU_1395398_0_0_11"/>
<dbReference type="Proteomes" id="UP000017174">
    <property type="component" value="Unassembled WGS sequence"/>
</dbReference>
<name>U7V727_9MICC</name>
<accession>U7V727</accession>
<evidence type="ECO:0000313" key="3">
    <source>
        <dbReference type="Proteomes" id="UP000017174"/>
    </source>
</evidence>
<protein>
    <submittedName>
        <fullName evidence="2">Uncharacterized protein</fullName>
    </submittedName>
</protein>
<keyword evidence="1" id="KW-0812">Transmembrane</keyword>
<organism evidence="2 3">
    <name type="scientific">Rothia aeria F0184</name>
    <dbReference type="NCBI Taxonomy" id="888019"/>
    <lineage>
        <taxon>Bacteria</taxon>
        <taxon>Bacillati</taxon>
        <taxon>Actinomycetota</taxon>
        <taxon>Actinomycetes</taxon>
        <taxon>Micrococcales</taxon>
        <taxon>Micrococcaceae</taxon>
        <taxon>Rothia</taxon>
    </lineage>
</organism>
<evidence type="ECO:0000313" key="2">
    <source>
        <dbReference type="EMBL" id="ERT67306.1"/>
    </source>
</evidence>
<dbReference type="EMBL" id="AXZG01000010">
    <property type="protein sequence ID" value="ERT67306.1"/>
    <property type="molecule type" value="Genomic_DNA"/>
</dbReference>
<dbReference type="AlphaFoldDB" id="U7V727"/>
<sequence length="195" mass="21599">MRPISVQVPSIGYFWCTQCREWTNGCKDAFTPPCEAGERWRGTTLLTNTAKRTDPSRGWWAFRLFCPRRAARSASISRLLTAVSGLTVRFYWDCICSAKIPSPQRLEWESAGAVCSSELLAGDGRVVANIYSLGCFWGPVQAGSPPVLRELCASRACRPRIVLCPFPSTPSATPYIVATAFIAHNMCLFLWVLNA</sequence>